<dbReference type="SUPFAM" id="SSF56014">
    <property type="entry name" value="Nitrite and sulphite reductase 4Fe-4S domain-like"/>
    <property type="match status" value="2"/>
</dbReference>
<dbReference type="RefSeq" id="WP_191595134.1">
    <property type="nucleotide sequence ID" value="NZ_JACYFC010000003.1"/>
</dbReference>
<keyword evidence="2" id="KW-0349">Heme</keyword>
<evidence type="ECO:0000256" key="5">
    <source>
        <dbReference type="ARBA" id="ARBA00023004"/>
    </source>
</evidence>
<evidence type="ECO:0000313" key="9">
    <source>
        <dbReference type="EMBL" id="MBD5771777.1"/>
    </source>
</evidence>
<proteinExistence type="predicted"/>
<comment type="caution">
    <text evidence="9">The sequence shown here is derived from an EMBL/GenBank/DDBJ whole genome shotgun (WGS) entry which is preliminary data.</text>
</comment>
<reference evidence="9 10" key="1">
    <citation type="submission" date="2020-09" db="EMBL/GenBank/DDBJ databases">
        <title>Marinomonas sp. nov., isolated from the cysticercosis algae of Qingdao, China.</title>
        <authorList>
            <person name="Sun X."/>
        </authorList>
    </citation>
    <scope>NUCLEOTIDE SEQUENCE [LARGE SCALE GENOMIC DNA]</scope>
    <source>
        <strain evidence="9 10">SM2066</strain>
    </source>
</reference>
<dbReference type="Gene3D" id="3.90.480.20">
    <property type="match status" value="2"/>
</dbReference>
<dbReference type="InterPro" id="IPR005117">
    <property type="entry name" value="NiRdtase/SiRdtase_haem-b_fer"/>
</dbReference>
<dbReference type="InterPro" id="IPR045854">
    <property type="entry name" value="NO2/SO3_Rdtase_4Fe4S_sf"/>
</dbReference>
<dbReference type="Proteomes" id="UP000604161">
    <property type="component" value="Unassembled WGS sequence"/>
</dbReference>
<keyword evidence="10" id="KW-1185">Reference proteome</keyword>
<feature type="domain" description="Nitrite/sulphite reductase 4Fe-4S" evidence="7">
    <location>
        <begin position="119"/>
        <end position="274"/>
    </location>
</feature>
<organism evidence="9 10">
    <name type="scientific">Marinomonas colpomeniae</name>
    <dbReference type="NCBI Taxonomy" id="2774408"/>
    <lineage>
        <taxon>Bacteria</taxon>
        <taxon>Pseudomonadati</taxon>
        <taxon>Pseudomonadota</taxon>
        <taxon>Gammaproteobacteria</taxon>
        <taxon>Oceanospirillales</taxon>
        <taxon>Oceanospirillaceae</taxon>
        <taxon>Marinomonas</taxon>
    </lineage>
</organism>
<keyword evidence="1" id="KW-0004">4Fe-4S</keyword>
<feature type="domain" description="Nitrite/Sulfite reductase ferredoxin-like" evidence="8">
    <location>
        <begin position="340"/>
        <end position="399"/>
    </location>
</feature>
<dbReference type="SUPFAM" id="SSF55124">
    <property type="entry name" value="Nitrite/Sulfite reductase N-terminal domain-like"/>
    <property type="match status" value="2"/>
</dbReference>
<keyword evidence="5" id="KW-0408">Iron</keyword>
<keyword evidence="6" id="KW-0411">Iron-sulfur</keyword>
<dbReference type="PANTHER" id="PTHR32439:SF9">
    <property type="entry name" value="BLR3264 PROTEIN"/>
    <property type="match status" value="1"/>
</dbReference>
<evidence type="ECO:0000256" key="4">
    <source>
        <dbReference type="ARBA" id="ARBA00023002"/>
    </source>
</evidence>
<name>A0ABR8P0F2_9GAMM</name>
<dbReference type="Pfam" id="PF01077">
    <property type="entry name" value="NIR_SIR"/>
    <property type="match status" value="2"/>
</dbReference>
<dbReference type="PANTHER" id="PTHR32439">
    <property type="entry name" value="FERREDOXIN--NITRITE REDUCTASE, CHLOROPLASTIC"/>
    <property type="match status" value="1"/>
</dbReference>
<feature type="domain" description="Nitrite/Sulfite reductase ferredoxin-like" evidence="8">
    <location>
        <begin position="53"/>
        <end position="111"/>
    </location>
</feature>
<dbReference type="InterPro" id="IPR051329">
    <property type="entry name" value="NIR_SIR_4Fe-4S"/>
</dbReference>
<evidence type="ECO:0000259" key="7">
    <source>
        <dbReference type="Pfam" id="PF01077"/>
    </source>
</evidence>
<dbReference type="Pfam" id="PF03460">
    <property type="entry name" value="NIR_SIR_ferr"/>
    <property type="match status" value="2"/>
</dbReference>
<keyword evidence="3" id="KW-0479">Metal-binding</keyword>
<dbReference type="EMBL" id="JACYFC010000003">
    <property type="protein sequence ID" value="MBD5771777.1"/>
    <property type="molecule type" value="Genomic_DNA"/>
</dbReference>
<dbReference type="InterPro" id="IPR006067">
    <property type="entry name" value="NO2/SO3_Rdtase_4Fe4S_dom"/>
</dbReference>
<dbReference type="InterPro" id="IPR036136">
    <property type="entry name" value="Nit/Sulf_reduc_fer-like_dom_sf"/>
</dbReference>
<evidence type="ECO:0000256" key="3">
    <source>
        <dbReference type="ARBA" id="ARBA00022723"/>
    </source>
</evidence>
<evidence type="ECO:0000256" key="1">
    <source>
        <dbReference type="ARBA" id="ARBA00022485"/>
    </source>
</evidence>
<evidence type="ECO:0000313" key="10">
    <source>
        <dbReference type="Proteomes" id="UP000604161"/>
    </source>
</evidence>
<gene>
    <name evidence="9" type="ORF">IF202_12010</name>
</gene>
<sequence>MYQYDAIDQQLVEERVAQYRDQTRRYLNKELSEEAFLPLRLQNGLYIQRHAPMLRVAIPYGMLSSTQLRKLADISLRYDRSYGHFSTRQNLQLNWPKLEDVPDILAELAEVQMHAVQTSGNCIRNTTTDQYAGVIADEIVDPRPYCELIRQWSTFHPEFAFLPRKFKIAVNATESADRAATQVHDIGLHIKKNDAGEIGFKIIVGGGLGRTPMVGVTITEFMPRKDLLTYLDAILRVYNQNGNRQNKYKARIKILVKALGIEEFRKRVEAEWAHLKGKESTVPMSEFDRLSRFFSEPAYEALTNQPQELISKLADSAGFARWYERNTFDHKKPGYRIVTLTLKKPGQAPGDATAEQMFKAADLADKFGFGELRVSHEQNLVLADVRQDQLTELWEVAKEFGFATPTLGLLTDMICCPGGDFCNLANAKSIPIADQIQDTFNDLDYLYDLGNIDLNISGCMNACGHHHVGNIGILGVDKKGEEFYQISIGGASGHDASIGKILGPSFGQEEVSGIIQKLMNVYVENRSEEERFIDTYRRVGITPFKEAAYAKAN</sequence>
<protein>
    <submittedName>
        <fullName evidence="9">Nitrite/sulfite reductase</fullName>
    </submittedName>
</protein>
<accession>A0ABR8P0F2</accession>
<evidence type="ECO:0000259" key="8">
    <source>
        <dbReference type="Pfam" id="PF03460"/>
    </source>
</evidence>
<dbReference type="Gene3D" id="3.30.413.10">
    <property type="entry name" value="Sulfite Reductase Hemoprotein, domain 1"/>
    <property type="match status" value="2"/>
</dbReference>
<feature type="domain" description="Nitrite/sulphite reductase 4Fe-4S" evidence="7">
    <location>
        <begin position="413"/>
        <end position="548"/>
    </location>
</feature>
<evidence type="ECO:0000256" key="6">
    <source>
        <dbReference type="ARBA" id="ARBA00023014"/>
    </source>
</evidence>
<keyword evidence="4" id="KW-0560">Oxidoreductase</keyword>
<evidence type="ECO:0000256" key="2">
    <source>
        <dbReference type="ARBA" id="ARBA00022617"/>
    </source>
</evidence>